<feature type="compositionally biased region" description="Basic residues" evidence="1">
    <location>
        <begin position="262"/>
        <end position="279"/>
    </location>
</feature>
<dbReference type="EMBL" id="HBGZ01001934">
    <property type="protein sequence ID" value="CAD9573459.1"/>
    <property type="molecule type" value="Transcribed_RNA"/>
</dbReference>
<feature type="compositionally biased region" description="Low complexity" evidence="1">
    <location>
        <begin position="124"/>
        <end position="137"/>
    </location>
</feature>
<feature type="region of interest" description="Disordered" evidence="1">
    <location>
        <begin position="175"/>
        <end position="339"/>
    </location>
</feature>
<gene>
    <name evidence="2" type="ORF">SMAR0320_LOCUS1366</name>
</gene>
<evidence type="ECO:0000313" key="2">
    <source>
        <dbReference type="EMBL" id="CAD9573459.1"/>
    </source>
</evidence>
<organism evidence="2">
    <name type="scientific">Skeletonema marinoi</name>
    <dbReference type="NCBI Taxonomy" id="267567"/>
    <lineage>
        <taxon>Eukaryota</taxon>
        <taxon>Sar</taxon>
        <taxon>Stramenopiles</taxon>
        <taxon>Ochrophyta</taxon>
        <taxon>Bacillariophyta</taxon>
        <taxon>Coscinodiscophyceae</taxon>
        <taxon>Thalassiosirophycidae</taxon>
        <taxon>Thalassiosirales</taxon>
        <taxon>Skeletonemataceae</taxon>
        <taxon>Skeletonema</taxon>
        <taxon>Skeletonema marinoi-dohrnii complex</taxon>
    </lineage>
</organism>
<sequence length="407" mass="46443">MALYGVCKEAVEKSQKQHKQAKSLQTNNMQAHKKIASLEKKLDAKDGTIRKLNIDVTTQKEKKKSAEENARAQKEAFQLSQKMMKEANASLTALNKQMSEEVKSKDRDIDKLRKDNEKLRNDAASKSGADGAAKSNSLQEKLQYELHKGVMQNMLKNEQERNKMENKNKRLATIASGGGILPGGGALSLPTGLSGNFSQYLGDFMNNSKKSSNARKEFSRGHRHKRHEPSSSSNYSSDSLSDEYTPPRQKSRRRESKSDRREKKRRRRDESRKKKRRSRSRDESLSDDSADWSRRKKTNRSSDRKYRERSSRGRSRSLSPSPSKIPARKHEEKNDESKICAVTGLVDGRNLSRSFLTPAASNQIQDSPHAQTAMQDTRVSYYEFDANIPEKIQRCFKTRKDTKILQD</sequence>
<name>A0A7S2KFQ3_9STRA</name>
<dbReference type="AlphaFoldDB" id="A0A7S2KFQ3"/>
<accession>A0A7S2KFQ3</accession>
<evidence type="ECO:0000256" key="1">
    <source>
        <dbReference type="SAM" id="MobiDB-lite"/>
    </source>
</evidence>
<feature type="compositionally biased region" description="Gly residues" evidence="1">
    <location>
        <begin position="176"/>
        <end position="186"/>
    </location>
</feature>
<reference evidence="2" key="1">
    <citation type="submission" date="2021-01" db="EMBL/GenBank/DDBJ databases">
        <authorList>
            <person name="Corre E."/>
            <person name="Pelletier E."/>
            <person name="Niang G."/>
            <person name="Scheremetjew M."/>
            <person name="Finn R."/>
            <person name="Kale V."/>
            <person name="Holt S."/>
            <person name="Cochrane G."/>
            <person name="Meng A."/>
            <person name="Brown T."/>
            <person name="Cohen L."/>
        </authorList>
    </citation>
    <scope>NUCLEOTIDE SEQUENCE</scope>
    <source>
        <strain evidence="2">SM1012Den-03</strain>
    </source>
</reference>
<feature type="region of interest" description="Disordered" evidence="1">
    <location>
        <begin position="88"/>
        <end position="142"/>
    </location>
</feature>
<feature type="compositionally biased region" description="Polar residues" evidence="1">
    <location>
        <begin position="191"/>
        <end position="211"/>
    </location>
</feature>
<feature type="region of interest" description="Disordered" evidence="1">
    <location>
        <begin position="11"/>
        <end position="31"/>
    </location>
</feature>
<feature type="compositionally biased region" description="Basic and acidic residues" evidence="1">
    <location>
        <begin position="98"/>
        <end position="123"/>
    </location>
</feature>
<feature type="compositionally biased region" description="Basic and acidic residues" evidence="1">
    <location>
        <begin position="328"/>
        <end position="338"/>
    </location>
</feature>
<proteinExistence type="predicted"/>
<feature type="compositionally biased region" description="Basic and acidic residues" evidence="1">
    <location>
        <begin position="300"/>
        <end position="311"/>
    </location>
</feature>
<feature type="compositionally biased region" description="Low complexity" evidence="1">
    <location>
        <begin position="230"/>
        <end position="239"/>
    </location>
</feature>
<protein>
    <submittedName>
        <fullName evidence="2">Uncharacterized protein</fullName>
    </submittedName>
</protein>